<dbReference type="GO" id="GO:0030276">
    <property type="term" value="F:clathrin binding"/>
    <property type="evidence" value="ECO:0007669"/>
    <property type="project" value="TreeGrafter"/>
</dbReference>
<evidence type="ECO:0000256" key="1">
    <source>
        <dbReference type="ARBA" id="ARBA00004132"/>
    </source>
</evidence>
<evidence type="ECO:0000256" key="2">
    <source>
        <dbReference type="ARBA" id="ARBA00004555"/>
    </source>
</evidence>
<feature type="region of interest" description="Disordered" evidence="5">
    <location>
        <begin position="1"/>
        <end position="166"/>
    </location>
</feature>
<dbReference type="SMART" id="SM00273">
    <property type="entry name" value="ENTH"/>
    <property type="match status" value="1"/>
</dbReference>
<evidence type="ECO:0000313" key="7">
    <source>
        <dbReference type="EMBL" id="KAF8775358.1"/>
    </source>
</evidence>
<evidence type="ECO:0000256" key="4">
    <source>
        <dbReference type="ARBA" id="ARBA00023329"/>
    </source>
</evidence>
<dbReference type="PANTHER" id="PTHR12276">
    <property type="entry name" value="EPSIN/ENT-RELATED"/>
    <property type="match status" value="1"/>
</dbReference>
<dbReference type="InterPro" id="IPR013809">
    <property type="entry name" value="ENTH"/>
</dbReference>
<feature type="region of interest" description="Disordered" evidence="5">
    <location>
        <begin position="441"/>
        <end position="529"/>
    </location>
</feature>
<feature type="compositionally biased region" description="Polar residues" evidence="5">
    <location>
        <begin position="130"/>
        <end position="146"/>
    </location>
</feature>
<dbReference type="OrthoDB" id="4033880at2759"/>
<dbReference type="SUPFAM" id="SSF48464">
    <property type="entry name" value="ENTH/VHS domain"/>
    <property type="match status" value="1"/>
</dbReference>
<feature type="compositionally biased region" description="Polar residues" evidence="5">
    <location>
        <begin position="15"/>
        <end position="26"/>
    </location>
</feature>
<sequence>MHVPDVADAIRPRQSPGQPQNDGITTSPAPSSMRSRRWRRADAPRAGRTHHVTSAAPHHGSPSPPAPRNADSKFKRTASSSSSRPPPHPVDVLSLSLPSRPAHPSPIRPVIPSRPVSPFERYKGGYRATPQRSSGSSTARCSPHQISSSSERPSTPTAPPPPPRVRLCHPGGLVALLRRAPNGSSGIWLLAGRRGGGRAGGRAYRSIKRRRRCLIRASDRLDRSLSLLGSRLLGRQGDIDRPRQRKGDRFARGGGGTMDFHELRRQASSYLTGKIRSARLALTDSDDRFPGVRAGVRMTEEATNGDASPPNVKTMGLIARQAFEIDEYVRITDILHRRFASFDRRQWREAYKALLLLEHLLTHGPKSVAVEFQKDTDAIEKMVTFQHIDEKGFNWGQTVKSKSERVLKLLEQGPFLEEERERARKIAREIKGFGSFNLSSASRAVAQPPDDDGGHGYGRSNSQFEERWRHEDGDRGYGRSNSRFEERLRQDDGDDGDKENLITRTEPPRVAREVEAEEPHHRHPFHGFGQQPPEAMLLLSHLHPARSMVCWHSSMLGLSELSWFPFGMARFAMNRCPAL</sequence>
<dbReference type="Gene3D" id="1.25.40.90">
    <property type="match status" value="1"/>
</dbReference>
<keyword evidence="4" id="KW-0968">Cytoplasmic vesicle</keyword>
<keyword evidence="8" id="KW-1185">Reference proteome</keyword>
<dbReference type="GO" id="GO:0006897">
    <property type="term" value="P:endocytosis"/>
    <property type="evidence" value="ECO:0007669"/>
    <property type="project" value="TreeGrafter"/>
</dbReference>
<dbReference type="EMBL" id="JACEFO010000325">
    <property type="protein sequence ID" value="KAF8775358.1"/>
    <property type="molecule type" value="Genomic_DNA"/>
</dbReference>
<evidence type="ECO:0000256" key="3">
    <source>
        <dbReference type="ARBA" id="ARBA00023034"/>
    </source>
</evidence>
<feature type="compositionally biased region" description="Basic and acidic residues" evidence="5">
    <location>
        <begin position="464"/>
        <end position="491"/>
    </location>
</feature>
<comment type="caution">
    <text evidence="7">The sequence shown here is derived from an EMBL/GenBank/DDBJ whole genome shotgun (WGS) entry which is preliminary data.</text>
</comment>
<comment type="subcellular location">
    <subcellularLocation>
        <location evidence="1">Cytoplasmic vesicle</location>
        <location evidence="1">Clathrin-coated vesicle</location>
    </subcellularLocation>
    <subcellularLocation>
        <location evidence="2">Golgi apparatus</location>
    </subcellularLocation>
</comment>
<dbReference type="GO" id="GO:0005768">
    <property type="term" value="C:endosome"/>
    <property type="evidence" value="ECO:0007669"/>
    <property type="project" value="TreeGrafter"/>
</dbReference>
<protein>
    <recommendedName>
        <fullName evidence="6">ENTH domain-containing protein</fullName>
    </recommendedName>
</protein>
<dbReference type="GO" id="GO:0005543">
    <property type="term" value="F:phospholipid binding"/>
    <property type="evidence" value="ECO:0007669"/>
    <property type="project" value="TreeGrafter"/>
</dbReference>
<organism evidence="7 8">
    <name type="scientific">Digitaria exilis</name>
    <dbReference type="NCBI Taxonomy" id="1010633"/>
    <lineage>
        <taxon>Eukaryota</taxon>
        <taxon>Viridiplantae</taxon>
        <taxon>Streptophyta</taxon>
        <taxon>Embryophyta</taxon>
        <taxon>Tracheophyta</taxon>
        <taxon>Spermatophyta</taxon>
        <taxon>Magnoliopsida</taxon>
        <taxon>Liliopsida</taxon>
        <taxon>Poales</taxon>
        <taxon>Poaceae</taxon>
        <taxon>PACMAD clade</taxon>
        <taxon>Panicoideae</taxon>
        <taxon>Panicodae</taxon>
        <taxon>Paniceae</taxon>
        <taxon>Anthephorinae</taxon>
        <taxon>Digitaria</taxon>
    </lineage>
</organism>
<dbReference type="InterPro" id="IPR008942">
    <property type="entry name" value="ENTH_VHS"/>
</dbReference>
<gene>
    <name evidence="7" type="ORF">HU200_004773</name>
</gene>
<reference evidence="7" key="1">
    <citation type="submission" date="2020-07" db="EMBL/GenBank/DDBJ databases">
        <title>Genome sequence and genetic diversity analysis of an under-domesticated orphan crop, white fonio (Digitaria exilis).</title>
        <authorList>
            <person name="Bennetzen J.L."/>
            <person name="Chen S."/>
            <person name="Ma X."/>
            <person name="Wang X."/>
            <person name="Yssel A.E.J."/>
            <person name="Chaluvadi S.R."/>
            <person name="Johnson M."/>
            <person name="Gangashetty P."/>
            <person name="Hamidou F."/>
            <person name="Sanogo M.D."/>
            <person name="Zwaenepoel A."/>
            <person name="Wallace J."/>
            <person name="Van De Peer Y."/>
            <person name="Van Deynze A."/>
        </authorList>
    </citation>
    <scope>NUCLEOTIDE SEQUENCE</scope>
    <source>
        <tissue evidence="7">Leaves</tissue>
    </source>
</reference>
<feature type="region of interest" description="Disordered" evidence="5">
    <location>
        <begin position="237"/>
        <end position="258"/>
    </location>
</feature>
<dbReference type="GO" id="GO:0005794">
    <property type="term" value="C:Golgi apparatus"/>
    <property type="evidence" value="ECO:0007669"/>
    <property type="project" value="UniProtKB-SubCell"/>
</dbReference>
<proteinExistence type="predicted"/>
<feature type="compositionally biased region" description="Basic and acidic residues" evidence="5">
    <location>
        <begin position="498"/>
        <end position="520"/>
    </location>
</feature>
<accession>A0A835FUD9</accession>
<feature type="compositionally biased region" description="Basic and acidic residues" evidence="5">
    <location>
        <begin position="237"/>
        <end position="251"/>
    </location>
</feature>
<keyword evidence="3" id="KW-0333">Golgi apparatus</keyword>
<dbReference type="Proteomes" id="UP000636709">
    <property type="component" value="Unassembled WGS sequence"/>
</dbReference>
<dbReference type="GO" id="GO:0030125">
    <property type="term" value="C:clathrin vesicle coat"/>
    <property type="evidence" value="ECO:0007669"/>
    <property type="project" value="TreeGrafter"/>
</dbReference>
<evidence type="ECO:0000259" key="6">
    <source>
        <dbReference type="PROSITE" id="PS50942"/>
    </source>
</evidence>
<dbReference type="PROSITE" id="PS50942">
    <property type="entry name" value="ENTH"/>
    <property type="match status" value="1"/>
</dbReference>
<dbReference type="Pfam" id="PF01417">
    <property type="entry name" value="ENTH"/>
    <property type="match status" value="1"/>
</dbReference>
<name>A0A835FUD9_9POAL</name>
<evidence type="ECO:0000313" key="8">
    <source>
        <dbReference type="Proteomes" id="UP000636709"/>
    </source>
</evidence>
<dbReference type="PANTHER" id="PTHR12276:SF116">
    <property type="entry name" value="ENTH_VHS FAMILY PROTEIN"/>
    <property type="match status" value="1"/>
</dbReference>
<dbReference type="CDD" id="cd03571">
    <property type="entry name" value="ENTH"/>
    <property type="match status" value="1"/>
</dbReference>
<evidence type="ECO:0000256" key="5">
    <source>
        <dbReference type="SAM" id="MobiDB-lite"/>
    </source>
</evidence>
<dbReference type="AlphaFoldDB" id="A0A835FUD9"/>
<dbReference type="GO" id="GO:0005886">
    <property type="term" value="C:plasma membrane"/>
    <property type="evidence" value="ECO:0007669"/>
    <property type="project" value="TreeGrafter"/>
</dbReference>
<feature type="domain" description="ENTH" evidence="6">
    <location>
        <begin position="287"/>
        <end position="420"/>
    </location>
</feature>